<sequence>MSTTTSSEDDDLDLDYVPRPLNPSTSNSTNPTTAPTDLTTDDSDDDSDDLNSTVPRQKPNATPEATTATAAEEDEGGEEEAEVRPQETIRTIKHQSGNGERILMTEDEDDDAYEEFKRKRRDAAGGTRQQNQKKRKVSSSSPSAGGVTKKKKKKKKKRKVKTERLANRPWKTASDEDDEEAEVEIGLPSYLKPRKQAIDAARAAIEDTDTPPDALRFPPDYEGVEFSDDERLGELTSKPTFKTPLPPCAAYKDIPLEDSLGIIPCSIAQYLRDYQVQGAAFLHKNFVFQEGCILGDDMGLGKTVQVIAFLTAAFGKTGDERDRKCMRKMRRMGKGRWYPKVMVVCPGSLISNWQREFDVWGWWNVYVYHGSKERKESALEAARAGRCEVLITTYGTYKKACGDLNMVEWDCVIADECHQIKGTIWSPMIPVAWRTKLMDGGALDRRTEVTKAMNEINALCRIGLTGTAIQNNYEELWTLLNWCRPGSIGTLIEWNRAIANPLKIGQSHDATLRQIGNARKIAKRLVNNLLGKMFLRRLKTLIAHQLPKKSDKVVFCPLTETQRDAYQGFLDSEMVQNIKYSGQVCDCGRMNKNGEPAKRGSCCYVTDNKGRKWKEMVFPCIQQVQKLSNHLANWIPQNEDNQETRDKKRELLETCLPDDYERIINREMLTNFMDPKMCGKWIVLQKLLKFWHQNEDKVLIFSYSLQLLRILHRLFQSTEYNVCYFDGSMSLDDRTNVVAEFNSDPSRFVFLISTRAGGVGLNITAANKVVIFDPNWNPSYDLQAQDRAYRIGQTRDVEVFRLISAGTIEEIVYARQIYKQQQANIGYGASEERRYFSGVQGDKTNQGELFGLINLFTFQNNTILKEIVNKTNVAESRAGVQVAGMEINNEEAEDVELDDDYEGENAISQLAAIAKGEQAIKKKKAHNPVAAILTEAGISYTHENSEVIGTSKIEARISKRAVEITNDANTGDLVAFASDSTGYSFHPPMHVMRRQFCTMAKMFRFDDVREFALVVEGWTQKQRRDALDKFYKMRRDSIARGGEEVKLEDFSDEKVSFKTEDEEAGKGNVHSVKVEEDDGEGDEL</sequence>
<dbReference type="Pfam" id="PF00271">
    <property type="entry name" value="Helicase_C"/>
    <property type="match status" value="1"/>
</dbReference>
<dbReference type="Gene3D" id="3.40.50.300">
    <property type="entry name" value="P-loop containing nucleotide triphosphate hydrolases"/>
    <property type="match status" value="1"/>
</dbReference>
<dbReference type="SUPFAM" id="SSF52540">
    <property type="entry name" value="P-loop containing nucleoside triphosphate hydrolases"/>
    <property type="match status" value="2"/>
</dbReference>
<feature type="region of interest" description="Disordered" evidence="6">
    <location>
        <begin position="1052"/>
        <end position="1084"/>
    </location>
</feature>
<evidence type="ECO:0000313" key="10">
    <source>
        <dbReference type="Proteomes" id="UP000276215"/>
    </source>
</evidence>
<dbReference type="InterPro" id="IPR050496">
    <property type="entry name" value="SNF2_RAD54_helicase_repair"/>
</dbReference>
<proteinExistence type="predicted"/>
<evidence type="ECO:0000256" key="1">
    <source>
        <dbReference type="ARBA" id="ARBA00004123"/>
    </source>
</evidence>
<dbReference type="CDD" id="cd18793">
    <property type="entry name" value="SF2_C_SNF"/>
    <property type="match status" value="1"/>
</dbReference>
<dbReference type="InterPro" id="IPR049730">
    <property type="entry name" value="SNF2/RAD54-like_C"/>
</dbReference>
<dbReference type="FunFam" id="3.40.50.10810:FF:000019">
    <property type="entry name" value="DNA excision repair protein ERCC-6-like 2 isoform X1"/>
    <property type="match status" value="1"/>
</dbReference>
<evidence type="ECO:0000259" key="7">
    <source>
        <dbReference type="PROSITE" id="PS51192"/>
    </source>
</evidence>
<name>A0A3N4J860_9PEZI</name>
<dbReference type="PANTHER" id="PTHR45629">
    <property type="entry name" value="SNF2/RAD54 FAMILY MEMBER"/>
    <property type="match status" value="1"/>
</dbReference>
<keyword evidence="2" id="KW-0547">Nucleotide-binding</keyword>
<dbReference type="InterPro" id="IPR038718">
    <property type="entry name" value="SNF2-like_sf"/>
</dbReference>
<feature type="region of interest" description="Disordered" evidence="6">
    <location>
        <begin position="1"/>
        <end position="179"/>
    </location>
</feature>
<dbReference type="Pfam" id="PF00176">
    <property type="entry name" value="SNF2-rel_dom"/>
    <property type="match status" value="2"/>
</dbReference>
<evidence type="ECO:0000259" key="8">
    <source>
        <dbReference type="PROSITE" id="PS51194"/>
    </source>
</evidence>
<evidence type="ECO:0000256" key="5">
    <source>
        <dbReference type="ARBA" id="ARBA00023242"/>
    </source>
</evidence>
<keyword evidence="3 9" id="KW-0378">Hydrolase</keyword>
<dbReference type="GO" id="GO:0016787">
    <property type="term" value="F:hydrolase activity"/>
    <property type="evidence" value="ECO:0007669"/>
    <property type="project" value="UniProtKB-KW"/>
</dbReference>
<dbReference type="SMART" id="SM00490">
    <property type="entry name" value="HELICc"/>
    <property type="match status" value="1"/>
</dbReference>
<dbReference type="Gene3D" id="3.40.50.10810">
    <property type="entry name" value="Tandem AAA-ATPase domain"/>
    <property type="match status" value="1"/>
</dbReference>
<feature type="compositionally biased region" description="Acidic residues" evidence="6">
    <location>
        <begin position="71"/>
        <end position="81"/>
    </location>
</feature>
<dbReference type="OrthoDB" id="413460at2759"/>
<dbReference type="PROSITE" id="PS51194">
    <property type="entry name" value="HELICASE_CTER"/>
    <property type="match status" value="1"/>
</dbReference>
<feature type="compositionally biased region" description="Acidic residues" evidence="6">
    <location>
        <begin position="1075"/>
        <end position="1084"/>
    </location>
</feature>
<feature type="compositionally biased region" description="Acidic residues" evidence="6">
    <location>
        <begin position="39"/>
        <end position="49"/>
    </location>
</feature>
<evidence type="ECO:0000256" key="6">
    <source>
        <dbReference type="SAM" id="MobiDB-lite"/>
    </source>
</evidence>
<feature type="domain" description="Helicase C-terminal" evidence="8">
    <location>
        <begin position="683"/>
        <end position="837"/>
    </location>
</feature>
<protein>
    <submittedName>
        <fullName evidence="9">P-loop containing nucleoside triphosphate hydrolase protein</fullName>
    </submittedName>
</protein>
<dbReference type="InterPro" id="IPR057931">
    <property type="entry name" value="RHH_ERCC6L2"/>
</dbReference>
<dbReference type="InterPro" id="IPR001650">
    <property type="entry name" value="Helicase_C-like"/>
</dbReference>
<dbReference type="InterPro" id="IPR014001">
    <property type="entry name" value="Helicase_ATP-bd"/>
</dbReference>
<dbReference type="Proteomes" id="UP000276215">
    <property type="component" value="Unassembled WGS sequence"/>
</dbReference>
<evidence type="ECO:0000256" key="3">
    <source>
        <dbReference type="ARBA" id="ARBA00022801"/>
    </source>
</evidence>
<dbReference type="PROSITE" id="PS51192">
    <property type="entry name" value="HELICASE_ATP_BIND_1"/>
    <property type="match status" value="1"/>
</dbReference>
<dbReference type="STRING" id="1336337.A0A3N4J860"/>
<dbReference type="GO" id="GO:0005524">
    <property type="term" value="F:ATP binding"/>
    <property type="evidence" value="ECO:0007669"/>
    <property type="project" value="InterPro"/>
</dbReference>
<dbReference type="EMBL" id="ML120436">
    <property type="protein sequence ID" value="RPA94459.1"/>
    <property type="molecule type" value="Genomic_DNA"/>
</dbReference>
<dbReference type="Pfam" id="PF14773">
    <property type="entry name" value="VIGSSK"/>
    <property type="match status" value="1"/>
</dbReference>
<reference evidence="9 10" key="1">
    <citation type="journal article" date="2018" name="Nat. Ecol. Evol.">
        <title>Pezizomycetes genomes reveal the molecular basis of ectomycorrhizal truffle lifestyle.</title>
        <authorList>
            <person name="Murat C."/>
            <person name="Payen T."/>
            <person name="Noel B."/>
            <person name="Kuo A."/>
            <person name="Morin E."/>
            <person name="Chen J."/>
            <person name="Kohler A."/>
            <person name="Krizsan K."/>
            <person name="Balestrini R."/>
            <person name="Da Silva C."/>
            <person name="Montanini B."/>
            <person name="Hainaut M."/>
            <person name="Levati E."/>
            <person name="Barry K.W."/>
            <person name="Belfiori B."/>
            <person name="Cichocki N."/>
            <person name="Clum A."/>
            <person name="Dockter R.B."/>
            <person name="Fauchery L."/>
            <person name="Guy J."/>
            <person name="Iotti M."/>
            <person name="Le Tacon F."/>
            <person name="Lindquist E.A."/>
            <person name="Lipzen A."/>
            <person name="Malagnac F."/>
            <person name="Mello A."/>
            <person name="Molinier V."/>
            <person name="Miyauchi S."/>
            <person name="Poulain J."/>
            <person name="Riccioni C."/>
            <person name="Rubini A."/>
            <person name="Sitrit Y."/>
            <person name="Splivallo R."/>
            <person name="Traeger S."/>
            <person name="Wang M."/>
            <person name="Zifcakova L."/>
            <person name="Wipf D."/>
            <person name="Zambonelli A."/>
            <person name="Paolocci F."/>
            <person name="Nowrousian M."/>
            <person name="Ottonello S."/>
            <person name="Baldrian P."/>
            <person name="Spatafora J.W."/>
            <person name="Henrissat B."/>
            <person name="Nagy L.G."/>
            <person name="Aury J.M."/>
            <person name="Wincker P."/>
            <person name="Grigoriev I.V."/>
            <person name="Bonfante P."/>
            <person name="Martin F.M."/>
        </authorList>
    </citation>
    <scope>NUCLEOTIDE SEQUENCE [LARGE SCALE GENOMIC DNA]</scope>
    <source>
        <strain evidence="9 10">120613-1</strain>
    </source>
</reference>
<feature type="compositionally biased region" description="Low complexity" evidence="6">
    <location>
        <begin position="61"/>
        <end position="70"/>
    </location>
</feature>
<evidence type="ECO:0000256" key="4">
    <source>
        <dbReference type="ARBA" id="ARBA00022840"/>
    </source>
</evidence>
<dbReference type="PANTHER" id="PTHR45629:SF7">
    <property type="entry name" value="DNA EXCISION REPAIR PROTEIN ERCC-6-RELATED"/>
    <property type="match status" value="1"/>
</dbReference>
<feature type="compositionally biased region" description="Basic residues" evidence="6">
    <location>
        <begin position="148"/>
        <end position="161"/>
    </location>
</feature>
<dbReference type="InterPro" id="IPR000330">
    <property type="entry name" value="SNF2_N"/>
</dbReference>
<comment type="subcellular location">
    <subcellularLocation>
        <location evidence="1">Nucleus</location>
    </subcellularLocation>
</comment>
<accession>A0A3N4J860</accession>
<keyword evidence="10" id="KW-1185">Reference proteome</keyword>
<organism evidence="9 10">
    <name type="scientific">Choiromyces venosus 120613-1</name>
    <dbReference type="NCBI Taxonomy" id="1336337"/>
    <lineage>
        <taxon>Eukaryota</taxon>
        <taxon>Fungi</taxon>
        <taxon>Dikarya</taxon>
        <taxon>Ascomycota</taxon>
        <taxon>Pezizomycotina</taxon>
        <taxon>Pezizomycetes</taxon>
        <taxon>Pezizales</taxon>
        <taxon>Tuberaceae</taxon>
        <taxon>Choiromyces</taxon>
    </lineage>
</organism>
<feature type="domain" description="Helicase ATP-binding" evidence="7">
    <location>
        <begin position="283"/>
        <end position="486"/>
    </location>
</feature>
<dbReference type="GO" id="GO:0005634">
    <property type="term" value="C:nucleus"/>
    <property type="evidence" value="ECO:0007669"/>
    <property type="project" value="UniProtKB-SubCell"/>
</dbReference>
<dbReference type="InterPro" id="IPR029256">
    <property type="entry name" value="Heliccase-ass-bd"/>
</dbReference>
<feature type="compositionally biased region" description="Low complexity" evidence="6">
    <location>
        <begin position="22"/>
        <end position="38"/>
    </location>
</feature>
<evidence type="ECO:0000256" key="2">
    <source>
        <dbReference type="ARBA" id="ARBA00022741"/>
    </source>
</evidence>
<gene>
    <name evidence="9" type="ORF">L873DRAFT_1846564</name>
</gene>
<dbReference type="InterPro" id="IPR027417">
    <property type="entry name" value="P-loop_NTPase"/>
</dbReference>
<dbReference type="AlphaFoldDB" id="A0A3N4J860"/>
<dbReference type="Pfam" id="PF25806">
    <property type="entry name" value="RHH_ERCC6L2"/>
    <property type="match status" value="1"/>
</dbReference>
<dbReference type="SMART" id="SM00487">
    <property type="entry name" value="DEXDc"/>
    <property type="match status" value="1"/>
</dbReference>
<keyword evidence="4" id="KW-0067">ATP-binding</keyword>
<keyword evidence="5" id="KW-0539">Nucleus</keyword>
<evidence type="ECO:0000313" key="9">
    <source>
        <dbReference type="EMBL" id="RPA94459.1"/>
    </source>
</evidence>